<keyword evidence="2" id="KW-1185">Reference proteome</keyword>
<dbReference type="AlphaFoldDB" id="A0A7W7ZKS2"/>
<gene>
    <name evidence="1" type="ORF">HDF16_006130</name>
</gene>
<proteinExistence type="predicted"/>
<accession>A0A7W7ZKS2</accession>
<comment type="caution">
    <text evidence="1">The sequence shown here is derived from an EMBL/GenBank/DDBJ whole genome shotgun (WGS) entry which is preliminary data.</text>
</comment>
<sequence length="76" mass="8229">MRTTGIAFSLGRLEAARLNALHMGATAQSRYRSLFPGTSFSERFGSTAHTDSSRSTGERATVGYRNRIAANFLSVS</sequence>
<dbReference type="EMBL" id="JACHIP010000040">
    <property type="protein sequence ID" value="MBB5061394.1"/>
    <property type="molecule type" value="Genomic_DNA"/>
</dbReference>
<reference evidence="1 2" key="1">
    <citation type="submission" date="2020-08" db="EMBL/GenBank/DDBJ databases">
        <title>Genomic Encyclopedia of Type Strains, Phase IV (KMG-V): Genome sequencing to study the core and pangenomes of soil and plant-associated prokaryotes.</title>
        <authorList>
            <person name="Whitman W."/>
        </authorList>
    </citation>
    <scope>NUCLEOTIDE SEQUENCE [LARGE SCALE GENOMIC DNA]</scope>
    <source>
        <strain evidence="1 2">M8UP14</strain>
    </source>
</reference>
<organism evidence="1 2">
    <name type="scientific">Granulicella aggregans</name>
    <dbReference type="NCBI Taxonomy" id="474949"/>
    <lineage>
        <taxon>Bacteria</taxon>
        <taxon>Pseudomonadati</taxon>
        <taxon>Acidobacteriota</taxon>
        <taxon>Terriglobia</taxon>
        <taxon>Terriglobales</taxon>
        <taxon>Acidobacteriaceae</taxon>
        <taxon>Granulicella</taxon>
    </lineage>
</organism>
<evidence type="ECO:0000313" key="2">
    <source>
        <dbReference type="Proteomes" id="UP000540989"/>
    </source>
</evidence>
<evidence type="ECO:0000313" key="1">
    <source>
        <dbReference type="EMBL" id="MBB5061394.1"/>
    </source>
</evidence>
<dbReference type="Proteomes" id="UP000540989">
    <property type="component" value="Unassembled WGS sequence"/>
</dbReference>
<protein>
    <submittedName>
        <fullName evidence="1">Uncharacterized protein</fullName>
    </submittedName>
</protein>
<name>A0A7W7ZKS2_9BACT</name>